<name>S3CX66_OPHP1</name>
<sequence length="198" mass="21889">MAANTTIPTPNPSNLPYSMDPNGVRRSSMRSVQTLQAMPILHEDENSSMPKLPLPTFDNLSRSSLSRPSSLRHSFSRNSGSITPLPAVEWSDEEAHKKYLETVSSFHRQRPTTVYSYVLAAPKPLSDSSGDIAMSDLKLEQNAQAAAEEGRAVPDGKKKRDYFFTHFSWWRAMMMVLLLIAIGAGLGLGLHYGLKANP</sequence>
<feature type="region of interest" description="Disordered" evidence="1">
    <location>
        <begin position="1"/>
        <end position="36"/>
    </location>
</feature>
<dbReference type="VEuPathDB" id="FungiDB:F503_02174"/>
<keyword evidence="2" id="KW-0472">Membrane</keyword>
<dbReference type="STRING" id="1262450.S3CX66"/>
<organism evidence="3 4">
    <name type="scientific">Ophiostoma piceae (strain UAMH 11346)</name>
    <name type="common">Sap stain fungus</name>
    <dbReference type="NCBI Taxonomy" id="1262450"/>
    <lineage>
        <taxon>Eukaryota</taxon>
        <taxon>Fungi</taxon>
        <taxon>Dikarya</taxon>
        <taxon>Ascomycota</taxon>
        <taxon>Pezizomycotina</taxon>
        <taxon>Sordariomycetes</taxon>
        <taxon>Sordariomycetidae</taxon>
        <taxon>Ophiostomatales</taxon>
        <taxon>Ophiostomataceae</taxon>
        <taxon>Ophiostoma</taxon>
    </lineage>
</organism>
<protein>
    <submittedName>
        <fullName evidence="3">Uncharacterized protein</fullName>
    </submittedName>
</protein>
<keyword evidence="4" id="KW-1185">Reference proteome</keyword>
<dbReference type="EMBL" id="KE148156">
    <property type="protein sequence ID" value="EPE05435.1"/>
    <property type="molecule type" value="Genomic_DNA"/>
</dbReference>
<evidence type="ECO:0000313" key="3">
    <source>
        <dbReference type="EMBL" id="EPE05435.1"/>
    </source>
</evidence>
<keyword evidence="2" id="KW-1133">Transmembrane helix</keyword>
<feature type="compositionally biased region" description="Low complexity" evidence="1">
    <location>
        <begin position="60"/>
        <end position="77"/>
    </location>
</feature>
<feature type="transmembrane region" description="Helical" evidence="2">
    <location>
        <begin position="169"/>
        <end position="194"/>
    </location>
</feature>
<proteinExistence type="predicted"/>
<evidence type="ECO:0000256" key="1">
    <source>
        <dbReference type="SAM" id="MobiDB-lite"/>
    </source>
</evidence>
<dbReference type="HOGENOM" id="CLU_1378521_0_0_1"/>
<feature type="compositionally biased region" description="Polar residues" evidence="1">
    <location>
        <begin position="1"/>
        <end position="16"/>
    </location>
</feature>
<dbReference type="eggNOG" id="ENOG502RIQZ">
    <property type="taxonomic scope" value="Eukaryota"/>
</dbReference>
<feature type="region of interest" description="Disordered" evidence="1">
    <location>
        <begin position="59"/>
        <end position="78"/>
    </location>
</feature>
<dbReference type="Proteomes" id="UP000016923">
    <property type="component" value="Unassembled WGS sequence"/>
</dbReference>
<reference evidence="3 4" key="1">
    <citation type="journal article" date="2013" name="BMC Genomics">
        <title>The genome and transcriptome of the pine saprophyte Ophiostoma piceae, and a comparison with the bark beetle-associated pine pathogen Grosmannia clavigera.</title>
        <authorList>
            <person name="Haridas S."/>
            <person name="Wang Y."/>
            <person name="Lim L."/>
            <person name="Massoumi Alamouti S."/>
            <person name="Jackman S."/>
            <person name="Docking R."/>
            <person name="Robertson G."/>
            <person name="Birol I."/>
            <person name="Bohlmann J."/>
            <person name="Breuil C."/>
        </authorList>
    </citation>
    <scope>NUCLEOTIDE SEQUENCE [LARGE SCALE GENOMIC DNA]</scope>
    <source>
        <strain evidence="3 4">UAMH 11346</strain>
    </source>
</reference>
<gene>
    <name evidence="3" type="ORF">F503_02174</name>
</gene>
<accession>S3CX66</accession>
<evidence type="ECO:0000256" key="2">
    <source>
        <dbReference type="SAM" id="Phobius"/>
    </source>
</evidence>
<dbReference type="AlphaFoldDB" id="S3CX66"/>
<keyword evidence="2" id="KW-0812">Transmembrane</keyword>
<evidence type="ECO:0000313" key="4">
    <source>
        <dbReference type="Proteomes" id="UP000016923"/>
    </source>
</evidence>